<dbReference type="Proteomes" id="UP001470230">
    <property type="component" value="Unassembled WGS sequence"/>
</dbReference>
<feature type="compositionally biased region" description="Polar residues" evidence="1">
    <location>
        <begin position="12"/>
        <end position="21"/>
    </location>
</feature>
<organism evidence="3 4">
    <name type="scientific">Tritrichomonas musculus</name>
    <dbReference type="NCBI Taxonomy" id="1915356"/>
    <lineage>
        <taxon>Eukaryota</taxon>
        <taxon>Metamonada</taxon>
        <taxon>Parabasalia</taxon>
        <taxon>Tritrichomonadida</taxon>
        <taxon>Tritrichomonadidae</taxon>
        <taxon>Tritrichomonas</taxon>
    </lineage>
</organism>
<dbReference type="Pfam" id="PF10021">
    <property type="entry name" value="PARG_cat_microb"/>
    <property type="match status" value="1"/>
</dbReference>
<evidence type="ECO:0000256" key="1">
    <source>
        <dbReference type="SAM" id="MobiDB-lite"/>
    </source>
</evidence>
<comment type="caution">
    <text evidence="3">The sequence shown here is derived from an EMBL/GenBank/DDBJ whole genome shotgun (WGS) entry which is preliminary data.</text>
</comment>
<evidence type="ECO:0000259" key="2">
    <source>
        <dbReference type="Pfam" id="PF10021"/>
    </source>
</evidence>
<protein>
    <recommendedName>
        <fullName evidence="2">Microbial-type PARG catalytic domain-containing protein</fullName>
    </recommendedName>
</protein>
<keyword evidence="4" id="KW-1185">Reference proteome</keyword>
<proteinExistence type="predicted"/>
<dbReference type="InterPro" id="IPR019261">
    <property type="entry name" value="PARG_cat_microbial"/>
</dbReference>
<evidence type="ECO:0000313" key="4">
    <source>
        <dbReference type="Proteomes" id="UP001470230"/>
    </source>
</evidence>
<sequence length="360" mass="41377">MRKGKRSHSVKKQSQFVQSHNTLQSLVCEYEFLEISHNKPNNPPRKNPKQQPQKTHHKPINKGRSESVRNPPKPVIASKPSNYNPTPPDVHTEEGRKKIAQETMKMIDVNKKDTNLNYKASIGETIYPNHYDNFIPKPKNQHKCQIVVLPYTSFGVAKHLIQRERLTETCVLNFASATKPGGGFLNGRNAQEESLSRQSSLYYSLKESNSPMYRQKDDNYYQDFMIYSKRVHVFRNDRDENILAKRDQFFVNVITSAAPFRAKIEQQKGSHLSQTELRKLNDLLYHRCKKIVLCAIDKGNEALVLGSFGCGVFGNDPKDVSEIFHRILVTEKLEKHFKKVVFAIPGEKSTNFKAFKATFP</sequence>
<accession>A0ABR2L2X7</accession>
<dbReference type="InterPro" id="IPR043472">
    <property type="entry name" value="Macro_dom-like"/>
</dbReference>
<evidence type="ECO:0000313" key="3">
    <source>
        <dbReference type="EMBL" id="KAK8897735.1"/>
    </source>
</evidence>
<dbReference type="SUPFAM" id="SSF52949">
    <property type="entry name" value="Macro domain-like"/>
    <property type="match status" value="1"/>
</dbReference>
<dbReference type="PANTHER" id="PTHR35596">
    <property type="entry name" value="DUF2263 DOMAIN-CONTAINING PROTEIN"/>
    <property type="match status" value="1"/>
</dbReference>
<name>A0ABR2L2X7_9EUKA</name>
<dbReference type="Gene3D" id="3.40.220.10">
    <property type="entry name" value="Leucine Aminopeptidase, subunit E, domain 1"/>
    <property type="match status" value="1"/>
</dbReference>
<dbReference type="NCBIfam" id="TIGR02452">
    <property type="entry name" value="TIGR02452 family protein"/>
    <property type="match status" value="1"/>
</dbReference>
<feature type="compositionally biased region" description="Basic residues" evidence="1">
    <location>
        <begin position="1"/>
        <end position="11"/>
    </location>
</feature>
<dbReference type="EMBL" id="JAPFFF010000002">
    <property type="protein sequence ID" value="KAK8897735.1"/>
    <property type="molecule type" value="Genomic_DNA"/>
</dbReference>
<feature type="region of interest" description="Disordered" evidence="1">
    <location>
        <begin position="1"/>
        <end position="21"/>
    </location>
</feature>
<feature type="region of interest" description="Disordered" evidence="1">
    <location>
        <begin position="36"/>
        <end position="94"/>
    </location>
</feature>
<dbReference type="InterPro" id="IPR012664">
    <property type="entry name" value="CHP02452"/>
</dbReference>
<reference evidence="3 4" key="1">
    <citation type="submission" date="2024-04" db="EMBL/GenBank/DDBJ databases">
        <title>Tritrichomonas musculus Genome.</title>
        <authorList>
            <person name="Alves-Ferreira E."/>
            <person name="Grigg M."/>
            <person name="Lorenzi H."/>
            <person name="Galac M."/>
        </authorList>
    </citation>
    <scope>NUCLEOTIDE SEQUENCE [LARGE SCALE GENOMIC DNA]</scope>
    <source>
        <strain evidence="3 4">EAF2021</strain>
    </source>
</reference>
<dbReference type="PANTHER" id="PTHR35596:SF1">
    <property type="entry name" value="MICROBIAL-TYPE PARG CATALYTIC DOMAIN-CONTAINING PROTEIN"/>
    <property type="match status" value="1"/>
</dbReference>
<feature type="domain" description="Microbial-type PARG catalytic" evidence="2">
    <location>
        <begin position="121"/>
        <end position="236"/>
    </location>
</feature>
<gene>
    <name evidence="3" type="ORF">M9Y10_015700</name>
</gene>